<protein>
    <submittedName>
        <fullName evidence="2">Uncharacterized protein</fullName>
    </submittedName>
</protein>
<reference evidence="1" key="2">
    <citation type="submission" date="2020-08" db="EMBL/GenBank/DDBJ databases">
        <authorList>
            <person name="Shumante A."/>
            <person name="Zimin A.V."/>
            <person name="Puiu D."/>
            <person name="Salzberg S.L."/>
        </authorList>
    </citation>
    <scope>NUCLEOTIDE SEQUENCE</scope>
    <source>
        <strain evidence="1">WC2-LM</strain>
        <tissue evidence="1">Liver</tissue>
    </source>
</reference>
<sequence length="101" mass="11194">MKCLRGQALALTSGTPTHTHSHQVLWLHMGRMQLLPNANKPGLTLSANKNPESLKEMSRVSGDQFNQNLKGFTHLVLIYKSPRSPLAAQAYSKPIPCSKSW</sequence>
<name>A0A5E4B1B5_MARMO</name>
<reference evidence="2 3" key="1">
    <citation type="submission" date="2019-04" db="EMBL/GenBank/DDBJ databases">
        <authorList>
            <person name="Alioto T."/>
            <person name="Alioto T."/>
        </authorList>
    </citation>
    <scope>NUCLEOTIDE SEQUENCE [LARGE SCALE GENOMIC DNA]</scope>
</reference>
<accession>A0A5E4B1B5</accession>
<dbReference type="EMBL" id="CABDUW010000231">
    <property type="protein sequence ID" value="VTJ63523.1"/>
    <property type="molecule type" value="Genomic_DNA"/>
</dbReference>
<gene>
    <name evidence="1" type="ORF">GHT09_003954</name>
    <name evidence="2" type="ORF">MONAX_5E009956</name>
</gene>
<dbReference type="Proteomes" id="UP000662637">
    <property type="component" value="Unassembled WGS sequence"/>
</dbReference>
<evidence type="ECO:0000313" key="1">
    <source>
        <dbReference type="EMBL" id="KAF7465632.1"/>
    </source>
</evidence>
<evidence type="ECO:0000313" key="3">
    <source>
        <dbReference type="Proteomes" id="UP000335636"/>
    </source>
</evidence>
<dbReference type="EMBL" id="WJEC01007912">
    <property type="protein sequence ID" value="KAF7465632.1"/>
    <property type="molecule type" value="Genomic_DNA"/>
</dbReference>
<dbReference type="Proteomes" id="UP000335636">
    <property type="component" value="Unassembled WGS sequence"/>
</dbReference>
<keyword evidence="3" id="KW-1185">Reference proteome</keyword>
<organism evidence="2 3">
    <name type="scientific">Marmota monax</name>
    <name type="common">Woodchuck</name>
    <dbReference type="NCBI Taxonomy" id="9995"/>
    <lineage>
        <taxon>Eukaryota</taxon>
        <taxon>Metazoa</taxon>
        <taxon>Chordata</taxon>
        <taxon>Craniata</taxon>
        <taxon>Vertebrata</taxon>
        <taxon>Euteleostomi</taxon>
        <taxon>Mammalia</taxon>
        <taxon>Eutheria</taxon>
        <taxon>Euarchontoglires</taxon>
        <taxon>Glires</taxon>
        <taxon>Rodentia</taxon>
        <taxon>Sciuromorpha</taxon>
        <taxon>Sciuridae</taxon>
        <taxon>Xerinae</taxon>
        <taxon>Marmotini</taxon>
        <taxon>Marmota</taxon>
    </lineage>
</organism>
<evidence type="ECO:0000313" key="2">
    <source>
        <dbReference type="EMBL" id="VTJ63523.1"/>
    </source>
</evidence>
<dbReference type="AlphaFoldDB" id="A0A5E4B1B5"/>
<proteinExistence type="predicted"/>